<dbReference type="InterPro" id="IPR008878">
    <property type="entry name" value="Transposase_IS66_Orf2"/>
</dbReference>
<protein>
    <submittedName>
        <fullName evidence="1">IS66 Orf2 like protein</fullName>
    </submittedName>
</protein>
<dbReference type="OrthoDB" id="4956084at2"/>
<sequence length="119" mass="13667">MLSLPPSVRILLAREPADMRKGFDGLAHQVQCVLAEDPFSGHLFVFRNRRGDRLKILYWAGDGFALWYRRLEKGTFRFPIPSEAEATSVPVMAADLLMVLEGVDLNRVRRRPRYVRQPA</sequence>
<gene>
    <name evidence="1" type="ORF">ElP_74310</name>
</gene>
<dbReference type="EMBL" id="CP036428">
    <property type="protein sequence ID" value="QDV39464.1"/>
    <property type="molecule type" value="Genomic_DNA"/>
</dbReference>
<dbReference type="KEGG" id="tpla:ElP_74310"/>
<dbReference type="AlphaFoldDB" id="A0A518HF49"/>
<dbReference type="PANTHER" id="PTHR36455">
    <property type="match status" value="1"/>
</dbReference>
<keyword evidence="2" id="KW-1185">Reference proteome</keyword>
<reference evidence="1 2" key="1">
    <citation type="submission" date="2019-02" db="EMBL/GenBank/DDBJ databases">
        <title>Deep-cultivation of Planctomycetes and their phenomic and genomic characterization uncovers novel biology.</title>
        <authorList>
            <person name="Wiegand S."/>
            <person name="Jogler M."/>
            <person name="Boedeker C."/>
            <person name="Pinto D."/>
            <person name="Vollmers J."/>
            <person name="Rivas-Marin E."/>
            <person name="Kohn T."/>
            <person name="Peeters S.H."/>
            <person name="Heuer A."/>
            <person name="Rast P."/>
            <person name="Oberbeckmann S."/>
            <person name="Bunk B."/>
            <person name="Jeske O."/>
            <person name="Meyerdierks A."/>
            <person name="Storesund J.E."/>
            <person name="Kallscheuer N."/>
            <person name="Luecker S."/>
            <person name="Lage O.M."/>
            <person name="Pohl T."/>
            <person name="Merkel B.J."/>
            <person name="Hornburger P."/>
            <person name="Mueller R.-W."/>
            <person name="Bruemmer F."/>
            <person name="Labrenz M."/>
            <person name="Spormann A.M."/>
            <person name="Op den Camp H."/>
            <person name="Overmann J."/>
            <person name="Amann R."/>
            <person name="Jetten M.S.M."/>
            <person name="Mascher T."/>
            <person name="Medema M.H."/>
            <person name="Devos D.P."/>
            <person name="Kaster A.-K."/>
            <person name="Ovreas L."/>
            <person name="Rohde M."/>
            <person name="Galperin M.Y."/>
            <person name="Jogler C."/>
        </authorList>
    </citation>
    <scope>NUCLEOTIDE SEQUENCE [LARGE SCALE GENOMIC DNA]</scope>
    <source>
        <strain evidence="1 2">ElP</strain>
        <plasmid evidence="2">pelp_2</plasmid>
    </source>
</reference>
<proteinExistence type="predicted"/>
<dbReference type="RefSeq" id="WP_145279672.1">
    <property type="nucleotide sequence ID" value="NZ_CP036428.1"/>
</dbReference>
<name>A0A518HF49_9BACT</name>
<organism evidence="1 2">
    <name type="scientific">Tautonia plasticadhaerens</name>
    <dbReference type="NCBI Taxonomy" id="2527974"/>
    <lineage>
        <taxon>Bacteria</taxon>
        <taxon>Pseudomonadati</taxon>
        <taxon>Planctomycetota</taxon>
        <taxon>Planctomycetia</taxon>
        <taxon>Isosphaerales</taxon>
        <taxon>Isosphaeraceae</taxon>
        <taxon>Tautonia</taxon>
    </lineage>
</organism>
<evidence type="ECO:0000313" key="2">
    <source>
        <dbReference type="Proteomes" id="UP000317835"/>
    </source>
</evidence>
<dbReference type="Pfam" id="PF05717">
    <property type="entry name" value="TnpB_IS66"/>
    <property type="match status" value="1"/>
</dbReference>
<dbReference type="Proteomes" id="UP000317835">
    <property type="component" value="Plasmid pElP_2"/>
</dbReference>
<dbReference type="NCBIfam" id="NF033819">
    <property type="entry name" value="IS66_TnpB"/>
    <property type="match status" value="1"/>
</dbReference>
<evidence type="ECO:0000313" key="1">
    <source>
        <dbReference type="EMBL" id="QDV39464.1"/>
    </source>
</evidence>
<geneLocation type="plasmid" evidence="2">
    <name>pelp_2</name>
</geneLocation>
<accession>A0A518HF49</accession>
<keyword evidence="1" id="KW-0614">Plasmid</keyword>
<dbReference type="PANTHER" id="PTHR36455:SF1">
    <property type="entry name" value="BLR8292 PROTEIN"/>
    <property type="match status" value="1"/>
</dbReference>